<sequence length="338" mass="35926">MGIGRFICVAVPMAFSIASLACILIASLGGIGNKNLHLFQITTADFSASTSTLTNIADEVFNRDLNPKIGIPEISAGSINLTASTLGLAEKYRISIWKYCRISGSESMCTAPRFNWAASVLNTSALEDRATSVAGKPVSLPKEMKGALKSFTAISVWTQGFYIAAIISAGAGLILGLLSICICSRAGTCLTFFLASITSISIIGASILATVQASLVTAALNKVAKAYGVTSSVNTSFLVITWLAAGFSIAAGFLLAFSSCCCLTSNSSSRHERRYRSDSNTEKLVPLTPYERTYGASYEGVPNQEWQPNNTQATYGIPMRYQRPVKAGAYEPYLHAPS</sequence>
<dbReference type="AlphaFoldDB" id="A0A061HDZ5"/>
<accession>A0A061HDZ5</accession>
<keyword evidence="1" id="KW-0812">Transmembrane</keyword>
<keyword evidence="1" id="KW-0472">Membrane</keyword>
<dbReference type="Pfam" id="PF06687">
    <property type="entry name" value="SUR7"/>
    <property type="match status" value="1"/>
</dbReference>
<dbReference type="PANTHER" id="PTHR28019:SF3">
    <property type="entry name" value="INTEGRAL MEMBRANE PROTEIN (AFU_ORTHOLOGUE AFUA_6G07470)"/>
    <property type="match status" value="1"/>
</dbReference>
<feature type="transmembrane region" description="Helical" evidence="1">
    <location>
        <begin position="190"/>
        <end position="220"/>
    </location>
</feature>
<dbReference type="InterPro" id="IPR052413">
    <property type="entry name" value="SUR7_domain"/>
</dbReference>
<dbReference type="HOGENOM" id="CLU_034574_2_0_1"/>
<dbReference type="OrthoDB" id="4480814at2759"/>
<dbReference type="Proteomes" id="UP000053110">
    <property type="component" value="Unassembled WGS sequence"/>
</dbReference>
<keyword evidence="1" id="KW-1133">Transmembrane helix</keyword>
<feature type="transmembrane region" description="Helical" evidence="1">
    <location>
        <begin position="240"/>
        <end position="264"/>
    </location>
</feature>
<dbReference type="GO" id="GO:0031505">
    <property type="term" value="P:fungal-type cell wall organization"/>
    <property type="evidence" value="ECO:0007669"/>
    <property type="project" value="TreeGrafter"/>
</dbReference>
<reference evidence="2" key="2">
    <citation type="submission" date="2013-01" db="EMBL/GenBank/DDBJ databases">
        <title>The wheat powdery mildew genome reveals unique evolution of an obligate biotroph.</title>
        <authorList>
            <person name="Oberhaensli S."/>
            <person name="Wicker T."/>
            <person name="Keller B."/>
        </authorList>
    </citation>
    <scope>NUCLEOTIDE SEQUENCE</scope>
    <source>
        <strain evidence="2">96224</strain>
    </source>
</reference>
<dbReference type="EMBL" id="UIGY01000229">
    <property type="protein sequence ID" value="SUZ13276.1"/>
    <property type="molecule type" value="Genomic_DNA"/>
</dbReference>
<dbReference type="GO" id="GO:0051285">
    <property type="term" value="C:cell cortex of cell tip"/>
    <property type="evidence" value="ECO:0007669"/>
    <property type="project" value="TreeGrafter"/>
</dbReference>
<reference evidence="4" key="1">
    <citation type="journal article" date="2013" name="Nat. Genet.">
        <title>The wheat powdery mildew genome shows the unique evolution of an obligate biotroph.</title>
        <authorList>
            <person name="Wicker T."/>
            <person name="Oberhaensli S."/>
            <person name="Parlange F."/>
            <person name="Buchmann J.P."/>
            <person name="Shatalina M."/>
            <person name="Roffler S."/>
            <person name="Ben-David R."/>
            <person name="Dolezel J."/>
            <person name="Simkova H."/>
            <person name="Schulze-Lefert P."/>
            <person name="Spanu P.D."/>
            <person name="Bruggmann R."/>
            <person name="Amselem J."/>
            <person name="Quesneville H."/>
            <person name="Ver Loren van Themaat E."/>
            <person name="Paape T."/>
            <person name="Shimizu K.K."/>
            <person name="Keller B."/>
        </authorList>
    </citation>
    <scope>NUCLEOTIDE SEQUENCE [LARGE SCALE GENOMIC DNA]</scope>
    <source>
        <strain evidence="4">96224</strain>
    </source>
</reference>
<reference evidence="3" key="3">
    <citation type="submission" date="2018-07" db="EMBL/GenBank/DDBJ databases">
        <authorList>
            <person name="Quirk P.G."/>
            <person name="Krulwich T.A."/>
        </authorList>
    </citation>
    <scope>NUCLEOTIDE SEQUENCE</scope>
    <source>
        <strain evidence="3">96224</strain>
    </source>
</reference>
<evidence type="ECO:0000313" key="2">
    <source>
        <dbReference type="EMBL" id="EPQ62018.1"/>
    </source>
</evidence>
<name>A0A061HDZ5_BLUGR</name>
<dbReference type="PANTHER" id="PTHR28019">
    <property type="entry name" value="CELL MEMBRANE PROTEIN YLR413W-RELATED"/>
    <property type="match status" value="1"/>
</dbReference>
<evidence type="ECO:0000313" key="4">
    <source>
        <dbReference type="Proteomes" id="UP000053110"/>
    </source>
</evidence>
<evidence type="ECO:0000313" key="3">
    <source>
        <dbReference type="EMBL" id="SUZ13276.1"/>
    </source>
</evidence>
<dbReference type="EMBL" id="KE375201">
    <property type="protein sequence ID" value="EPQ62018.1"/>
    <property type="molecule type" value="Genomic_DNA"/>
</dbReference>
<dbReference type="InterPro" id="IPR009571">
    <property type="entry name" value="SUR7/Rim9-like_fungi"/>
</dbReference>
<gene>
    <name evidence="2" type="ORF">BGT96224_3846</name>
    <name evidence="3" type="ORF">BGT96224V2_LOCUS6435</name>
</gene>
<feature type="transmembrane region" description="Helical" evidence="1">
    <location>
        <begin position="161"/>
        <end position="183"/>
    </location>
</feature>
<dbReference type="PROSITE" id="PS51257">
    <property type="entry name" value="PROKAR_LIPOPROTEIN"/>
    <property type="match status" value="1"/>
</dbReference>
<feature type="transmembrane region" description="Helical" evidence="1">
    <location>
        <begin position="7"/>
        <end position="31"/>
    </location>
</feature>
<proteinExistence type="predicted"/>
<organism evidence="3">
    <name type="scientific">Blumeria graminis f. sp. tritici 96224</name>
    <dbReference type="NCBI Taxonomy" id="1268274"/>
    <lineage>
        <taxon>Eukaryota</taxon>
        <taxon>Fungi</taxon>
        <taxon>Dikarya</taxon>
        <taxon>Ascomycota</taxon>
        <taxon>Pezizomycotina</taxon>
        <taxon>Leotiomycetes</taxon>
        <taxon>Erysiphales</taxon>
        <taxon>Erysiphaceae</taxon>
        <taxon>Blumeria</taxon>
    </lineage>
</organism>
<protein>
    <submittedName>
        <fullName evidence="3">Bgt-3846</fullName>
    </submittedName>
</protein>
<dbReference type="GO" id="GO:0005886">
    <property type="term" value="C:plasma membrane"/>
    <property type="evidence" value="ECO:0007669"/>
    <property type="project" value="InterPro"/>
</dbReference>
<evidence type="ECO:0000256" key="1">
    <source>
        <dbReference type="SAM" id="Phobius"/>
    </source>
</evidence>